<evidence type="ECO:0000256" key="1">
    <source>
        <dbReference type="SAM" id="Coils"/>
    </source>
</evidence>
<keyword evidence="4" id="KW-1185">Reference proteome</keyword>
<comment type="caution">
    <text evidence="3">The sequence shown here is derived from an EMBL/GenBank/DDBJ whole genome shotgun (WGS) entry which is preliminary data.</text>
</comment>
<dbReference type="Proteomes" id="UP000316801">
    <property type="component" value="Unassembled WGS sequence"/>
</dbReference>
<organism evidence="3 4">
    <name type="scientific">Rhizobium straminoryzae</name>
    <dbReference type="NCBI Taxonomy" id="1387186"/>
    <lineage>
        <taxon>Bacteria</taxon>
        <taxon>Pseudomonadati</taxon>
        <taxon>Pseudomonadota</taxon>
        <taxon>Alphaproteobacteria</taxon>
        <taxon>Hyphomicrobiales</taxon>
        <taxon>Rhizobiaceae</taxon>
        <taxon>Rhizobium/Agrobacterium group</taxon>
        <taxon>Rhizobium</taxon>
    </lineage>
</organism>
<keyword evidence="1" id="KW-0175">Coiled coil</keyword>
<dbReference type="RefSeq" id="WP_143126737.1">
    <property type="nucleotide sequence ID" value="NZ_VJMG01000059.1"/>
</dbReference>
<feature type="coiled-coil region" evidence="1">
    <location>
        <begin position="113"/>
        <end position="252"/>
    </location>
</feature>
<accession>A0A549T205</accession>
<dbReference type="AlphaFoldDB" id="A0A549T205"/>
<sequence length="414" mass="45935">MIQFALLYGLGFLSATLLVMVLASPVHRRIVRYTEDRLKATMPISPAEVRAQRDMARAVYAAENARTRQELTEEREKSLRLQLAFDRLTQEAANLGASQHEMTMQIEEMSIEAADLRSRLRREEGFIQQLKEALRSVETGAAAKDAEIEKLRARVQKLTLDLDHLNINLSTSETASEHLKQRLASLRDEGESLRGELKQMTRRARDAEQRLSREEARVARLEEKLAQEAAEKADTQDALERRLQEIERLRGRAGGAAVEWHEPVTGSYPLPRKKAMQAERKAVSTRRREPRLERIPPLEAPTLTAPSEDAQAMADVKEQADALSLRSASLGDALAGAATPERDEVLRRELAEMAADMVALTAAAEGPGSPILSILEREPLASRDDADRNETDAASLAARTRQSIATLNAAGTEA</sequence>
<protein>
    <recommendedName>
        <fullName evidence="5">Chromosome segregation ATPase</fullName>
    </recommendedName>
</protein>
<reference evidence="3 4" key="1">
    <citation type="submission" date="2019-07" db="EMBL/GenBank/DDBJ databases">
        <title>Ln-dependent methylotrophs.</title>
        <authorList>
            <person name="Tani A."/>
        </authorList>
    </citation>
    <scope>NUCLEOTIDE SEQUENCE [LARGE SCALE GENOMIC DNA]</scope>
    <source>
        <strain evidence="3 4">SM12</strain>
    </source>
</reference>
<proteinExistence type="predicted"/>
<evidence type="ECO:0000256" key="2">
    <source>
        <dbReference type="SAM" id="MobiDB-lite"/>
    </source>
</evidence>
<dbReference type="EMBL" id="VJMG01000059">
    <property type="protein sequence ID" value="TRL35900.1"/>
    <property type="molecule type" value="Genomic_DNA"/>
</dbReference>
<name>A0A549T205_9HYPH</name>
<evidence type="ECO:0000313" key="3">
    <source>
        <dbReference type="EMBL" id="TRL35900.1"/>
    </source>
</evidence>
<feature type="region of interest" description="Disordered" evidence="2">
    <location>
        <begin position="377"/>
        <end position="414"/>
    </location>
</feature>
<evidence type="ECO:0000313" key="4">
    <source>
        <dbReference type="Proteomes" id="UP000316801"/>
    </source>
</evidence>
<dbReference type="Gene3D" id="1.10.287.1490">
    <property type="match status" value="1"/>
</dbReference>
<evidence type="ECO:0008006" key="5">
    <source>
        <dbReference type="Google" id="ProtNLM"/>
    </source>
</evidence>
<feature type="compositionally biased region" description="Basic and acidic residues" evidence="2">
    <location>
        <begin position="377"/>
        <end position="391"/>
    </location>
</feature>
<gene>
    <name evidence="3" type="ORF">FNA46_18745</name>
</gene>